<dbReference type="PANTHER" id="PTHR32063">
    <property type="match status" value="1"/>
</dbReference>
<feature type="transmembrane region" description="Helical" evidence="8">
    <location>
        <begin position="386"/>
        <end position="406"/>
    </location>
</feature>
<keyword evidence="10" id="KW-1185">Reference proteome</keyword>
<dbReference type="FunFam" id="1.20.1640.10:FF:000001">
    <property type="entry name" value="Efflux pump membrane transporter"/>
    <property type="match status" value="1"/>
</dbReference>
<feature type="transmembrane region" description="Helical" evidence="8">
    <location>
        <begin position="12"/>
        <end position="32"/>
    </location>
</feature>
<evidence type="ECO:0000313" key="10">
    <source>
        <dbReference type="Proteomes" id="UP000037660"/>
    </source>
</evidence>
<feature type="transmembrane region" description="Helical" evidence="8">
    <location>
        <begin position="987"/>
        <end position="1005"/>
    </location>
</feature>
<evidence type="ECO:0000256" key="4">
    <source>
        <dbReference type="ARBA" id="ARBA00022519"/>
    </source>
</evidence>
<evidence type="ECO:0000256" key="2">
    <source>
        <dbReference type="ARBA" id="ARBA00022448"/>
    </source>
</evidence>
<keyword evidence="4" id="KW-0997">Cell inner membrane</keyword>
<dbReference type="InterPro" id="IPR027463">
    <property type="entry name" value="AcrB_DN_DC_subdom"/>
</dbReference>
<name>A0A0K8P3L8_PISS1</name>
<keyword evidence="6 8" id="KW-1133">Transmembrane helix</keyword>
<dbReference type="EMBL" id="BBYR01000044">
    <property type="protein sequence ID" value="GAP37233.1"/>
    <property type="molecule type" value="Genomic_DNA"/>
</dbReference>
<dbReference type="PANTHER" id="PTHR32063:SF21">
    <property type="entry name" value="MULTIDRUG RESISTANCE PROTEIN MDTB"/>
    <property type="match status" value="1"/>
</dbReference>
<dbReference type="GO" id="GO:0005886">
    <property type="term" value="C:plasma membrane"/>
    <property type="evidence" value="ECO:0007669"/>
    <property type="project" value="UniProtKB-SubCell"/>
</dbReference>
<feature type="transmembrane region" description="Helical" evidence="8">
    <location>
        <begin position="924"/>
        <end position="950"/>
    </location>
</feature>
<dbReference type="Gene3D" id="3.30.70.1430">
    <property type="entry name" value="Multidrug efflux transporter AcrB pore domain"/>
    <property type="match status" value="2"/>
</dbReference>
<feature type="transmembrane region" description="Helical" evidence="8">
    <location>
        <begin position="364"/>
        <end position="380"/>
    </location>
</feature>
<feature type="transmembrane region" description="Helical" evidence="8">
    <location>
        <begin position="489"/>
        <end position="508"/>
    </location>
</feature>
<dbReference type="OrthoDB" id="9042683at2"/>
<dbReference type="GO" id="GO:0042910">
    <property type="term" value="F:xenobiotic transmembrane transporter activity"/>
    <property type="evidence" value="ECO:0007669"/>
    <property type="project" value="TreeGrafter"/>
</dbReference>
<sequence>MNPSRLFIERPVATGLLMLAIVLAGLVGFRLLPLSALPEVDYPTIQVQTLYPGASPEVMSRTVSAPLERQFGQMAGLARMSSTSAAGVSLVTLQFDLTETLDVAEQEVQAAINAAGSSLPADLPAPPVYAKVNPADAPVLTLAITSDTLPLTEVQNIVNTRLAQKISQVSGVGQVTLAGGQRPAVRIQADTQALAAKGIGIDTLRSAIAAANANSAKGSFDGATRGYSINANDQLLTVEDYRRLVVTWKNGAPVRLSEVARVVDSAENTQLGAWAGTLCPAGGAASAARAGAGACADGARAQLRPAIVLNVQRQPGANVIRTVDAIQAALPGLQAQLPAALEVSVLSDRTTGIRASVEHVQMELALAVLMVVLVIFFFLHSARATAIASLAVPISLIGSCGVMYLLGYSLNNLSLMALTIATGFVVDDAIVMLENITRHIEAGEAPMAAALKGARQIGFTIISLTVSLIAVLIPLLFMGDVVGRLFREFAVTLAITILISAVVSLTLVPMMSARWLGDVHARGPGRFGAAIQRFFDRVVAGYAVWLDRVLAHQALTLLVALATLALTVLLYLVIPKGLFPTQDTGQLQARLDAAQGVSYERMRGLQIQAAEALLADPSVASVASFVGVDAANNTMLHTGRLLINLQRERDAQPLVMQRLRERVAQVPGVTLHLQPTQDLTIDAETGPTEFRVSLEGADTPSVERAAQALVQRLRTLPQLRHVTTDAGATGVSAYVDVDRDTAARLGVTASAIDDALYSAFGQRIVSTIFTETNQYRVILEAQPGALASPETLGQLRLRTASGASTPLAAIATVRERPAPLQVTRVAQFPATTVGFDTAPGVALGEAVDAIRAAAAQARADGAFPASVSLAFLGAGGAYERSLSNQLWLILAAVVCVYIVLGVLYESYVHPLTILSTLPSAGVGALLALMLGGNDLGVIGIIGIILLIGIVKKNAIMMIDFAIDAERHEGCTPHEAIRQAALMRFRPILMTTLAALGSALPLMFGWGDGAELRRPLGLAIFGGLVLSQLLTLFTTPVIYLAFDRLGRRLRRGEHGADAAAAPGGPATGGHAA</sequence>
<feature type="transmembrane region" description="Helical" evidence="8">
    <location>
        <begin position="886"/>
        <end position="904"/>
    </location>
</feature>
<dbReference type="Gene3D" id="3.30.70.1320">
    <property type="entry name" value="Multidrug efflux transporter AcrB pore domain like"/>
    <property type="match status" value="1"/>
</dbReference>
<evidence type="ECO:0000256" key="1">
    <source>
        <dbReference type="ARBA" id="ARBA00004429"/>
    </source>
</evidence>
<reference evidence="10" key="1">
    <citation type="submission" date="2015-07" db="EMBL/GenBank/DDBJ databases">
        <title>Discovery of a poly(ethylene terephthalate assimilation.</title>
        <authorList>
            <person name="Yoshida S."/>
            <person name="Hiraga K."/>
            <person name="Takehana T."/>
            <person name="Taniguchi I."/>
            <person name="Yamaji H."/>
            <person name="Maeda Y."/>
            <person name="Toyohara K."/>
            <person name="Miyamoto K."/>
            <person name="Kimura Y."/>
            <person name="Oda K."/>
        </authorList>
    </citation>
    <scope>NUCLEOTIDE SEQUENCE [LARGE SCALE GENOMIC DNA]</scope>
    <source>
        <strain evidence="10">NBRC 110686 / TISTR 2288 / 201-F6</strain>
    </source>
</reference>
<organism evidence="9 10">
    <name type="scientific">Piscinibacter sakaiensis</name>
    <name type="common">Ideonella sakaiensis</name>
    <dbReference type="NCBI Taxonomy" id="1547922"/>
    <lineage>
        <taxon>Bacteria</taxon>
        <taxon>Pseudomonadati</taxon>
        <taxon>Pseudomonadota</taxon>
        <taxon>Betaproteobacteria</taxon>
        <taxon>Burkholderiales</taxon>
        <taxon>Sphaerotilaceae</taxon>
        <taxon>Piscinibacter</taxon>
    </lineage>
</organism>
<dbReference type="SUPFAM" id="SSF82714">
    <property type="entry name" value="Multidrug efflux transporter AcrB TolC docking domain, DN and DC subdomains"/>
    <property type="match status" value="2"/>
</dbReference>
<keyword evidence="3" id="KW-1003">Cell membrane</keyword>
<feature type="transmembrane region" description="Helical" evidence="8">
    <location>
        <begin position="453"/>
        <end position="477"/>
    </location>
</feature>
<protein>
    <submittedName>
        <fullName evidence="9">Acriflavin resistance protein</fullName>
    </submittedName>
</protein>
<evidence type="ECO:0000256" key="3">
    <source>
        <dbReference type="ARBA" id="ARBA00022475"/>
    </source>
</evidence>
<evidence type="ECO:0000256" key="7">
    <source>
        <dbReference type="ARBA" id="ARBA00023136"/>
    </source>
</evidence>
<dbReference type="AlphaFoldDB" id="A0A0K8P3L8"/>
<accession>A0A0K8P3L8</accession>
<evidence type="ECO:0000256" key="5">
    <source>
        <dbReference type="ARBA" id="ARBA00022692"/>
    </source>
</evidence>
<dbReference type="PRINTS" id="PR00702">
    <property type="entry name" value="ACRIFLAVINRP"/>
</dbReference>
<dbReference type="Gene3D" id="3.30.70.1440">
    <property type="entry name" value="Multidrug efflux transporter AcrB pore domain"/>
    <property type="match status" value="1"/>
</dbReference>
<evidence type="ECO:0000256" key="6">
    <source>
        <dbReference type="ARBA" id="ARBA00022989"/>
    </source>
</evidence>
<dbReference type="STRING" id="1547922.ISF6_3088"/>
<dbReference type="InterPro" id="IPR001036">
    <property type="entry name" value="Acrflvin-R"/>
</dbReference>
<dbReference type="Proteomes" id="UP000037660">
    <property type="component" value="Unassembled WGS sequence"/>
</dbReference>
<keyword evidence="2" id="KW-0813">Transport</keyword>
<comment type="subcellular location">
    <subcellularLocation>
        <location evidence="1">Cell inner membrane</location>
        <topology evidence="1">Multi-pass membrane protein</topology>
    </subcellularLocation>
</comment>
<keyword evidence="5 8" id="KW-0812">Transmembrane</keyword>
<feature type="transmembrane region" description="Helical" evidence="8">
    <location>
        <begin position="554"/>
        <end position="574"/>
    </location>
</feature>
<evidence type="ECO:0000256" key="8">
    <source>
        <dbReference type="SAM" id="Phobius"/>
    </source>
</evidence>
<dbReference type="Gene3D" id="1.20.1640.10">
    <property type="entry name" value="Multidrug efflux transporter AcrB transmembrane domain"/>
    <property type="match status" value="2"/>
</dbReference>
<dbReference type="Gene3D" id="3.30.2090.10">
    <property type="entry name" value="Multidrug efflux transporter AcrB TolC docking domain, DN and DC subdomains"/>
    <property type="match status" value="2"/>
</dbReference>
<feature type="transmembrane region" description="Helical" evidence="8">
    <location>
        <begin position="1017"/>
        <end position="1041"/>
    </location>
</feature>
<keyword evidence="7 8" id="KW-0472">Membrane</keyword>
<proteinExistence type="predicted"/>
<dbReference type="RefSeq" id="WP_054021180.1">
    <property type="nucleotide sequence ID" value="NZ_BBYR01000044.1"/>
</dbReference>
<reference evidence="9 10" key="2">
    <citation type="journal article" date="2016" name="Science">
        <title>A bacterium that degrades and assimilates poly(ethylene terephthalate).</title>
        <authorList>
            <person name="Yoshida S."/>
            <person name="Hiraga K."/>
            <person name="Takehana T."/>
            <person name="Taniguchi I."/>
            <person name="Yamaji H."/>
            <person name="Maeda Y."/>
            <person name="Toyohara K."/>
            <person name="Miyamoto K."/>
            <person name="Kimura Y."/>
            <person name="Oda K."/>
        </authorList>
    </citation>
    <scope>NUCLEOTIDE SEQUENCE [LARGE SCALE GENOMIC DNA]</scope>
    <source>
        <strain evidence="10">NBRC 110686 / TISTR 2288 / 201-F6</strain>
    </source>
</reference>
<dbReference type="Pfam" id="PF00873">
    <property type="entry name" value="ACR_tran"/>
    <property type="match status" value="2"/>
</dbReference>
<dbReference type="FunFam" id="3.30.70.1430:FF:000001">
    <property type="entry name" value="Efflux pump membrane transporter"/>
    <property type="match status" value="1"/>
</dbReference>
<dbReference type="SUPFAM" id="SSF82866">
    <property type="entry name" value="Multidrug efflux transporter AcrB transmembrane domain"/>
    <property type="match status" value="2"/>
</dbReference>
<evidence type="ECO:0000313" key="9">
    <source>
        <dbReference type="EMBL" id="GAP37233.1"/>
    </source>
</evidence>
<comment type="caution">
    <text evidence="9">The sequence shown here is derived from an EMBL/GenBank/DDBJ whole genome shotgun (WGS) entry which is preliminary data.</text>
</comment>
<dbReference type="SUPFAM" id="SSF82693">
    <property type="entry name" value="Multidrug efflux transporter AcrB pore domain, PN1, PN2, PC1 and PC2 subdomains"/>
    <property type="match status" value="4"/>
</dbReference>
<gene>
    <name evidence="9" type="ORF">ISF6_3088</name>
</gene>